<name>A0ABP7FN42_9ACTN</name>
<accession>A0ABP7FN42</accession>
<feature type="chain" id="PRO_5046335824" evidence="2">
    <location>
        <begin position="30"/>
        <end position="57"/>
    </location>
</feature>
<feature type="region of interest" description="Disordered" evidence="1">
    <location>
        <begin position="31"/>
        <end position="57"/>
    </location>
</feature>
<reference evidence="4" key="1">
    <citation type="journal article" date="2019" name="Int. J. Syst. Evol. Microbiol.">
        <title>The Global Catalogue of Microorganisms (GCM) 10K type strain sequencing project: providing services to taxonomists for standard genome sequencing and annotation.</title>
        <authorList>
            <consortium name="The Broad Institute Genomics Platform"/>
            <consortium name="The Broad Institute Genome Sequencing Center for Infectious Disease"/>
            <person name="Wu L."/>
            <person name="Ma J."/>
        </authorList>
    </citation>
    <scope>NUCLEOTIDE SEQUENCE [LARGE SCALE GENOMIC DNA]</scope>
    <source>
        <strain evidence="4">JCM 17137</strain>
    </source>
</reference>
<dbReference type="Proteomes" id="UP001500908">
    <property type="component" value="Unassembled WGS sequence"/>
</dbReference>
<evidence type="ECO:0000256" key="1">
    <source>
        <dbReference type="SAM" id="MobiDB-lite"/>
    </source>
</evidence>
<dbReference type="RefSeq" id="WP_344969917.1">
    <property type="nucleotide sequence ID" value="NZ_BAABDD010000007.1"/>
</dbReference>
<gene>
    <name evidence="3" type="ORF">GCM10022402_19630</name>
</gene>
<dbReference type="PROSITE" id="PS51257">
    <property type="entry name" value="PROKAR_LIPOPROTEIN"/>
    <property type="match status" value="1"/>
</dbReference>
<keyword evidence="4" id="KW-1185">Reference proteome</keyword>
<proteinExistence type="predicted"/>
<evidence type="ECO:0000256" key="2">
    <source>
        <dbReference type="SAM" id="SignalP"/>
    </source>
</evidence>
<evidence type="ECO:0000313" key="3">
    <source>
        <dbReference type="EMBL" id="GAA3739898.1"/>
    </source>
</evidence>
<protein>
    <submittedName>
        <fullName evidence="3">Uncharacterized protein</fullName>
    </submittedName>
</protein>
<comment type="caution">
    <text evidence="3">The sequence shown here is derived from an EMBL/GenBank/DDBJ whole genome shotgun (WGS) entry which is preliminary data.</text>
</comment>
<dbReference type="EMBL" id="BAABDD010000007">
    <property type="protein sequence ID" value="GAA3739898.1"/>
    <property type="molecule type" value="Genomic_DNA"/>
</dbReference>
<organism evidence="3 4">
    <name type="scientific">Salinactinospora qingdaonensis</name>
    <dbReference type="NCBI Taxonomy" id="702744"/>
    <lineage>
        <taxon>Bacteria</taxon>
        <taxon>Bacillati</taxon>
        <taxon>Actinomycetota</taxon>
        <taxon>Actinomycetes</taxon>
        <taxon>Streptosporangiales</taxon>
        <taxon>Nocardiopsidaceae</taxon>
        <taxon>Salinactinospora</taxon>
    </lineage>
</organism>
<evidence type="ECO:0000313" key="4">
    <source>
        <dbReference type="Proteomes" id="UP001500908"/>
    </source>
</evidence>
<feature type="signal peptide" evidence="2">
    <location>
        <begin position="1"/>
        <end position="29"/>
    </location>
</feature>
<sequence>MKIEEPLTIARRIAAATAIAAFATFSVTACNDGGGEGADSGESPTAEETTAEETTAE</sequence>
<keyword evidence="2" id="KW-0732">Signal</keyword>